<reference evidence="1 2" key="1">
    <citation type="submission" date="2017-03" db="EMBL/GenBank/DDBJ databases">
        <title>Isolation of Levoglucosan Utilizing Bacteria.</title>
        <authorList>
            <person name="Arya A.S."/>
        </authorList>
    </citation>
    <scope>NUCLEOTIDE SEQUENCE [LARGE SCALE GENOMIC DNA]</scope>
    <source>
        <strain evidence="1 2">MEC069</strain>
    </source>
</reference>
<evidence type="ECO:0000313" key="2">
    <source>
        <dbReference type="Proteomes" id="UP000298246"/>
    </source>
</evidence>
<dbReference type="OrthoDB" id="5519656at2"/>
<protein>
    <recommendedName>
        <fullName evidence="3">FCP1 homology domain-containing protein</fullName>
    </recommendedName>
</protein>
<proteinExistence type="predicted"/>
<dbReference type="Pfam" id="PF18143">
    <property type="entry name" value="HAD_SAK_2"/>
    <property type="match status" value="1"/>
</dbReference>
<keyword evidence="2" id="KW-1185">Reference proteome</keyword>
<name>A0A4Y8PV28_9BACL</name>
<accession>A0A4Y8PV28</accession>
<organism evidence="1 2">
    <name type="scientific">Paenibacillus athensensis</name>
    <dbReference type="NCBI Taxonomy" id="1967502"/>
    <lineage>
        <taxon>Bacteria</taxon>
        <taxon>Bacillati</taxon>
        <taxon>Bacillota</taxon>
        <taxon>Bacilli</taxon>
        <taxon>Bacillales</taxon>
        <taxon>Paenibacillaceae</taxon>
        <taxon>Paenibacillus</taxon>
    </lineage>
</organism>
<gene>
    <name evidence="1" type="ORF">B5M42_19680</name>
</gene>
<sequence length="163" mass="18908">MRIIFLDIDGVLNTDRAVRLQRLHGGENGLFDTQAIRYLRELVEESGAQIVLSSTWRIHWGTDSRLWNTLTQQFRQAGIDDRLLGATPVFSEGLQTAVRWKEIEAWLNLNADLTLESFVIIDDEWEMGPFTKDRFVRCRGYNGITQELKAEALRILQTSWRNI</sequence>
<dbReference type="AlphaFoldDB" id="A0A4Y8PV28"/>
<comment type="caution">
    <text evidence="1">The sequence shown here is derived from an EMBL/GenBank/DDBJ whole genome shotgun (WGS) entry which is preliminary data.</text>
</comment>
<dbReference type="RefSeq" id="WP_134755946.1">
    <property type="nucleotide sequence ID" value="NZ_MYFO02000018.1"/>
</dbReference>
<evidence type="ECO:0000313" key="1">
    <source>
        <dbReference type="EMBL" id="TFE84574.1"/>
    </source>
</evidence>
<dbReference type="EMBL" id="MYFO01000033">
    <property type="protein sequence ID" value="TFE84574.1"/>
    <property type="molecule type" value="Genomic_DNA"/>
</dbReference>
<dbReference type="Proteomes" id="UP000298246">
    <property type="component" value="Unassembled WGS sequence"/>
</dbReference>
<evidence type="ECO:0008006" key="3">
    <source>
        <dbReference type="Google" id="ProtNLM"/>
    </source>
</evidence>